<evidence type="ECO:0000256" key="1">
    <source>
        <dbReference type="SAM" id="Phobius"/>
    </source>
</evidence>
<feature type="transmembrane region" description="Helical" evidence="1">
    <location>
        <begin position="113"/>
        <end position="129"/>
    </location>
</feature>
<comment type="caution">
    <text evidence="2">The sequence shown here is derived from an EMBL/GenBank/DDBJ whole genome shotgun (WGS) entry which is preliminary data.</text>
</comment>
<feature type="transmembrane region" description="Helical" evidence="1">
    <location>
        <begin position="271"/>
        <end position="289"/>
    </location>
</feature>
<feature type="transmembrane region" description="Helical" evidence="1">
    <location>
        <begin position="215"/>
        <end position="231"/>
    </location>
</feature>
<feature type="transmembrane region" description="Helical" evidence="1">
    <location>
        <begin position="149"/>
        <end position="167"/>
    </location>
</feature>
<dbReference type="EMBL" id="BTPE01000008">
    <property type="protein sequence ID" value="GMQ34306.1"/>
    <property type="molecule type" value="Genomic_DNA"/>
</dbReference>
<sequence length="389" mass="46273">MEINLSKYSSIFWNLFLLGLFGFTIYFLIRYGQYGVDIKLHNLYLEEYLDRGFFPIPPGYYFLIYLLDLLFRIKYPFVLSSLLVLTFFIWWKYRIMLAWLSDGQKQKINSNHLLALALVFIGPIVLPAVDREFWYFGKFSPTVWHNSTLIAVLPFSLILFSKTILWWENRAQRFPWAILGLGLLILAIKPSFLFCFVPLFPLFSALYFSPKGKPFAYSCLVSFFLLAGIGFEKILVYNWDPIILEDYSEEELPKIAIQPFKVWLHYAFEPFWDFFSSFSLSILFLLLWGKKAFQNKKFTFSFFLLLLALLIYFLFAETGFRQWHANFFWQIPITLLIHQALMLSFVIEQKESNQRQASWKTRLFFLLFSLNLICGIAYWLRIFTDRIIS</sequence>
<proteinExistence type="predicted"/>
<name>A0ABQ6Q345_9BACT</name>
<evidence type="ECO:0000313" key="3">
    <source>
        <dbReference type="Proteomes" id="UP001307705"/>
    </source>
</evidence>
<gene>
    <name evidence="2" type="ORF">Ataiwa_25780</name>
</gene>
<keyword evidence="3" id="KW-1185">Reference proteome</keyword>
<organism evidence="2 3">
    <name type="scientific">Algoriphagus taiwanensis</name>
    <dbReference type="NCBI Taxonomy" id="1445656"/>
    <lineage>
        <taxon>Bacteria</taxon>
        <taxon>Pseudomonadati</taxon>
        <taxon>Bacteroidota</taxon>
        <taxon>Cytophagia</taxon>
        <taxon>Cytophagales</taxon>
        <taxon>Cyclobacteriaceae</taxon>
        <taxon>Algoriphagus</taxon>
    </lineage>
</organism>
<evidence type="ECO:0008006" key="4">
    <source>
        <dbReference type="Google" id="ProtNLM"/>
    </source>
</evidence>
<evidence type="ECO:0000313" key="2">
    <source>
        <dbReference type="EMBL" id="GMQ34306.1"/>
    </source>
</evidence>
<feature type="transmembrane region" description="Helical" evidence="1">
    <location>
        <begin position="77"/>
        <end position="93"/>
    </location>
</feature>
<accession>A0ABQ6Q345</accession>
<keyword evidence="1" id="KW-0472">Membrane</keyword>
<dbReference type="Proteomes" id="UP001307705">
    <property type="component" value="Unassembled WGS sequence"/>
</dbReference>
<feature type="transmembrane region" description="Helical" evidence="1">
    <location>
        <begin position="359"/>
        <end position="380"/>
    </location>
</feature>
<feature type="transmembrane region" description="Helical" evidence="1">
    <location>
        <begin position="12"/>
        <end position="32"/>
    </location>
</feature>
<feature type="transmembrane region" description="Helical" evidence="1">
    <location>
        <begin position="179"/>
        <end position="203"/>
    </location>
</feature>
<keyword evidence="1" id="KW-1133">Transmembrane helix</keyword>
<keyword evidence="1" id="KW-0812">Transmembrane</keyword>
<feature type="transmembrane region" description="Helical" evidence="1">
    <location>
        <begin position="327"/>
        <end position="347"/>
    </location>
</feature>
<reference evidence="2 3" key="1">
    <citation type="submission" date="2023-08" db="EMBL/GenBank/DDBJ databases">
        <title>Draft genome sequence of Algoriphagus taiwanensis.</title>
        <authorList>
            <person name="Takatani N."/>
            <person name="Hosokawa M."/>
            <person name="Sawabe T."/>
        </authorList>
    </citation>
    <scope>NUCLEOTIDE SEQUENCE [LARGE SCALE GENOMIC DNA]</scope>
    <source>
        <strain evidence="2 3">JCM 19755</strain>
    </source>
</reference>
<feature type="transmembrane region" description="Helical" evidence="1">
    <location>
        <begin position="298"/>
        <end position="315"/>
    </location>
</feature>
<protein>
    <recommendedName>
        <fullName evidence="4">Mannosyltransferase</fullName>
    </recommendedName>
</protein>